<keyword evidence="7" id="KW-1185">Reference proteome</keyword>
<dbReference type="InterPro" id="IPR053286">
    <property type="entry name" value="Nematode_rcpt-like_srab"/>
</dbReference>
<feature type="transmembrane region" description="Helical" evidence="5">
    <location>
        <begin position="298"/>
        <end position="320"/>
    </location>
</feature>
<feature type="transmembrane region" description="Helical" evidence="5">
    <location>
        <begin position="198"/>
        <end position="220"/>
    </location>
</feature>
<evidence type="ECO:0000256" key="2">
    <source>
        <dbReference type="ARBA" id="ARBA00022692"/>
    </source>
</evidence>
<dbReference type="Pfam" id="PF10292">
    <property type="entry name" value="7TM_GPCR_Srab"/>
    <property type="match status" value="1"/>
</dbReference>
<keyword evidence="2 5" id="KW-0812">Transmembrane</keyword>
<dbReference type="InterPro" id="IPR019408">
    <property type="entry name" value="7TM_GPCR_serpentine_rcpt_Srab"/>
</dbReference>
<sequence length="393" mass="45145">MTSQVHSEILSPKCQSVQILGESLLYKIILVLKAFANIGACMFFVFLISTKPRLKIFHPNTKVISSAVILFVLLQAFSCGIFYLFELWRVTYPYSNVCDRLWNTPLLFCVRIAYVVTINGINSSLIALSIERLICISRITNYEKSSKPVCVAILLLAMTVIFTVTFSVLYMPGVEWDDGTVITSLRNAKNAGNYQISLIYMMIVELSSVFLFVFIHFWCLSYRKRIRGFKFVSERSDVARIAKYKSLSVKFQIEETLRMTKVFLPVVVVKFSINVFNNFTATVSNLIWKPSTIDTQMVMFEALSFATCQPLFLAVVFAYYSGRISSVCGLFRRKIQSDHSLATRHNENQDEHFNRLKQMFEGTGQVVKMQKEPKVFWIRQMSQPNKIGHLSQR</sequence>
<dbReference type="AlphaFoldDB" id="A0AAD4MNF6"/>
<evidence type="ECO:0000313" key="7">
    <source>
        <dbReference type="Proteomes" id="UP001201812"/>
    </source>
</evidence>
<evidence type="ECO:0000256" key="1">
    <source>
        <dbReference type="ARBA" id="ARBA00004141"/>
    </source>
</evidence>
<comment type="caution">
    <text evidence="6">The sequence shown here is derived from an EMBL/GenBank/DDBJ whole genome shotgun (WGS) entry which is preliminary data.</text>
</comment>
<keyword evidence="4 5" id="KW-0472">Membrane</keyword>
<evidence type="ECO:0000256" key="3">
    <source>
        <dbReference type="ARBA" id="ARBA00022989"/>
    </source>
</evidence>
<evidence type="ECO:0000256" key="5">
    <source>
        <dbReference type="SAM" id="Phobius"/>
    </source>
</evidence>
<dbReference type="PANTHER" id="PTHR46561:SF11">
    <property type="entry name" value="SERPENTINE RECEPTOR CLASS ALPHA_BETA-14"/>
    <property type="match status" value="1"/>
</dbReference>
<comment type="subcellular location">
    <subcellularLocation>
        <location evidence="1">Membrane</location>
        <topology evidence="1">Multi-pass membrane protein</topology>
    </subcellularLocation>
</comment>
<accession>A0AAD4MNF6</accession>
<dbReference type="EMBL" id="JAKKPZ010000148">
    <property type="protein sequence ID" value="KAI1700344.1"/>
    <property type="molecule type" value="Genomic_DNA"/>
</dbReference>
<evidence type="ECO:0000313" key="6">
    <source>
        <dbReference type="EMBL" id="KAI1700344.1"/>
    </source>
</evidence>
<dbReference type="GO" id="GO:0016020">
    <property type="term" value="C:membrane"/>
    <property type="evidence" value="ECO:0007669"/>
    <property type="project" value="UniProtKB-SubCell"/>
</dbReference>
<protein>
    <submittedName>
        <fullName evidence="6">Serpentine type 7TM GPCR receptor class ab chemoreceptor domain-containing protein</fullName>
    </submittedName>
</protein>
<evidence type="ECO:0000256" key="4">
    <source>
        <dbReference type="ARBA" id="ARBA00023136"/>
    </source>
</evidence>
<feature type="transmembrane region" description="Helical" evidence="5">
    <location>
        <begin position="61"/>
        <end position="85"/>
    </location>
</feature>
<reference evidence="6" key="1">
    <citation type="submission" date="2022-01" db="EMBL/GenBank/DDBJ databases">
        <title>Genome Sequence Resource for Two Populations of Ditylenchus destructor, the Migratory Endoparasitic Phytonematode.</title>
        <authorList>
            <person name="Zhang H."/>
            <person name="Lin R."/>
            <person name="Xie B."/>
        </authorList>
    </citation>
    <scope>NUCLEOTIDE SEQUENCE</scope>
    <source>
        <strain evidence="6">BazhouSP</strain>
    </source>
</reference>
<keyword evidence="3 5" id="KW-1133">Transmembrane helix</keyword>
<feature type="transmembrane region" description="Helical" evidence="5">
    <location>
        <begin position="105"/>
        <end position="128"/>
    </location>
</feature>
<keyword evidence="6" id="KW-0675">Receptor</keyword>
<feature type="transmembrane region" description="Helical" evidence="5">
    <location>
        <begin position="149"/>
        <end position="171"/>
    </location>
</feature>
<name>A0AAD4MNF6_9BILA</name>
<feature type="transmembrane region" description="Helical" evidence="5">
    <location>
        <begin position="28"/>
        <end position="49"/>
    </location>
</feature>
<dbReference type="Proteomes" id="UP001201812">
    <property type="component" value="Unassembled WGS sequence"/>
</dbReference>
<gene>
    <name evidence="6" type="ORF">DdX_16771</name>
</gene>
<proteinExistence type="predicted"/>
<dbReference type="PANTHER" id="PTHR46561">
    <property type="entry name" value="SERPENTINE RECEPTOR, CLASS AB (CLASS A-LIKE)-RELATED"/>
    <property type="match status" value="1"/>
</dbReference>
<organism evidence="6 7">
    <name type="scientific">Ditylenchus destructor</name>
    <dbReference type="NCBI Taxonomy" id="166010"/>
    <lineage>
        <taxon>Eukaryota</taxon>
        <taxon>Metazoa</taxon>
        <taxon>Ecdysozoa</taxon>
        <taxon>Nematoda</taxon>
        <taxon>Chromadorea</taxon>
        <taxon>Rhabditida</taxon>
        <taxon>Tylenchina</taxon>
        <taxon>Tylenchomorpha</taxon>
        <taxon>Sphaerularioidea</taxon>
        <taxon>Anguinidae</taxon>
        <taxon>Anguininae</taxon>
        <taxon>Ditylenchus</taxon>
    </lineage>
</organism>